<evidence type="ECO:0000313" key="4">
    <source>
        <dbReference type="Proteomes" id="UP000260136"/>
    </source>
</evidence>
<name>A0A3B0Q1D0_MYCGL</name>
<keyword evidence="1" id="KW-0479">Metal-binding</keyword>
<dbReference type="InterPro" id="IPR022628">
    <property type="entry name" value="S-AdoMet_synt_N"/>
</dbReference>
<evidence type="ECO:0000259" key="2">
    <source>
        <dbReference type="Pfam" id="PF00438"/>
    </source>
</evidence>
<feature type="non-terminal residue" evidence="3">
    <location>
        <position position="66"/>
    </location>
</feature>
<keyword evidence="3" id="KW-0808">Transferase</keyword>
<gene>
    <name evidence="3" type="primary">metK_2</name>
    <name evidence="3" type="ORF">NCTC10115_01023</name>
</gene>
<dbReference type="GO" id="GO:0004478">
    <property type="term" value="F:methionine adenosyltransferase activity"/>
    <property type="evidence" value="ECO:0007669"/>
    <property type="project" value="UniProtKB-EC"/>
</dbReference>
<protein>
    <submittedName>
        <fullName evidence="3">S-adenosylmethionine synthase</fullName>
        <ecNumber evidence="3">2.5.1.6</ecNumber>
    </submittedName>
</protein>
<dbReference type="GO" id="GO:0046872">
    <property type="term" value="F:metal ion binding"/>
    <property type="evidence" value="ECO:0007669"/>
    <property type="project" value="UniProtKB-KW"/>
</dbReference>
<dbReference type="PANTHER" id="PTHR11964">
    <property type="entry name" value="S-ADENOSYLMETHIONINE SYNTHETASE"/>
    <property type="match status" value="1"/>
</dbReference>
<proteinExistence type="predicted"/>
<sequence length="66" mass="7056">MYTAESVGSAHPDKLCDQIADAILDACLKQDQNSRVACEVMACNHLIIIAGEISTKASVDYVGTAW</sequence>
<dbReference type="InterPro" id="IPR022636">
    <property type="entry name" value="S-AdoMet_synthetase_sfam"/>
</dbReference>
<reference evidence="4" key="1">
    <citation type="submission" date="2018-06" db="EMBL/GenBank/DDBJ databases">
        <authorList>
            <consortium name="Pathogen Informatics"/>
        </authorList>
    </citation>
    <scope>NUCLEOTIDE SEQUENCE [LARGE SCALE GENOMIC DNA]</scope>
    <source>
        <strain evidence="4">NCTC10115</strain>
    </source>
</reference>
<dbReference type="Gene3D" id="3.30.300.10">
    <property type="match status" value="1"/>
</dbReference>
<dbReference type="GO" id="GO:0005524">
    <property type="term" value="F:ATP binding"/>
    <property type="evidence" value="ECO:0007669"/>
    <property type="project" value="InterPro"/>
</dbReference>
<dbReference type="InterPro" id="IPR002133">
    <property type="entry name" value="S-AdoMet_synthetase"/>
</dbReference>
<dbReference type="Pfam" id="PF00438">
    <property type="entry name" value="S-AdoMet_synt_N"/>
    <property type="match status" value="1"/>
</dbReference>
<dbReference type="EC" id="2.5.1.6" evidence="3"/>
<dbReference type="EMBL" id="LS991952">
    <property type="protein sequence ID" value="SYV94723.1"/>
    <property type="molecule type" value="Genomic_DNA"/>
</dbReference>
<evidence type="ECO:0000313" key="3">
    <source>
        <dbReference type="EMBL" id="SYV94723.1"/>
    </source>
</evidence>
<dbReference type="GO" id="GO:0006556">
    <property type="term" value="P:S-adenosylmethionine biosynthetic process"/>
    <property type="evidence" value="ECO:0007669"/>
    <property type="project" value="InterPro"/>
</dbReference>
<dbReference type="Proteomes" id="UP000260136">
    <property type="component" value="Chromosome"/>
</dbReference>
<dbReference type="SUPFAM" id="SSF55973">
    <property type="entry name" value="S-adenosylmethionine synthetase"/>
    <property type="match status" value="1"/>
</dbReference>
<organism evidence="3 4">
    <name type="scientific">Mycoplasmoides gallisepticum</name>
    <name type="common">Mycoplasma gallisepticum</name>
    <dbReference type="NCBI Taxonomy" id="2096"/>
    <lineage>
        <taxon>Bacteria</taxon>
        <taxon>Bacillati</taxon>
        <taxon>Mycoplasmatota</taxon>
        <taxon>Mycoplasmoidales</taxon>
        <taxon>Mycoplasmoidaceae</taxon>
        <taxon>Mycoplasmoides</taxon>
    </lineage>
</organism>
<evidence type="ECO:0000256" key="1">
    <source>
        <dbReference type="ARBA" id="ARBA00022723"/>
    </source>
</evidence>
<dbReference type="AlphaFoldDB" id="A0A3B0Q1D0"/>
<feature type="domain" description="S-adenosylmethionine synthetase N-terminal" evidence="2">
    <location>
        <begin position="1"/>
        <end position="62"/>
    </location>
</feature>
<accession>A0A3B0Q1D0</accession>